<organism evidence="1 2">
    <name type="scientific">Mycobacterium simulans</name>
    <dbReference type="NCBI Taxonomy" id="627089"/>
    <lineage>
        <taxon>Bacteria</taxon>
        <taxon>Bacillati</taxon>
        <taxon>Actinomycetota</taxon>
        <taxon>Actinomycetes</taxon>
        <taxon>Mycobacteriales</taxon>
        <taxon>Mycobacteriaceae</taxon>
        <taxon>Mycobacterium</taxon>
    </lineage>
</organism>
<protein>
    <submittedName>
        <fullName evidence="1">Uncharacterized protein</fullName>
    </submittedName>
</protein>
<evidence type="ECO:0000313" key="1">
    <source>
        <dbReference type="EMBL" id="SOJ54273.1"/>
    </source>
</evidence>
<sequence length="34" mass="3375">MSVKGGQVISVHNAPLLTVVADGGADTVELVVTP</sequence>
<accession>A0A7Z7N924</accession>
<dbReference type="Proteomes" id="UP000554965">
    <property type="component" value="Unassembled WGS sequence"/>
</dbReference>
<evidence type="ECO:0000313" key="2">
    <source>
        <dbReference type="Proteomes" id="UP000554965"/>
    </source>
</evidence>
<name>A0A7Z7N924_9MYCO</name>
<dbReference type="EMBL" id="OCTY01000002">
    <property type="protein sequence ID" value="SOJ54273.1"/>
    <property type="molecule type" value="Genomic_DNA"/>
</dbReference>
<dbReference type="AlphaFoldDB" id="A0A7Z7N924"/>
<comment type="caution">
    <text evidence="1">The sequence shown here is derived from an EMBL/GenBank/DDBJ whole genome shotgun (WGS) entry which is preliminary data.</text>
</comment>
<keyword evidence="2" id="KW-1185">Reference proteome</keyword>
<proteinExistence type="predicted"/>
<gene>
    <name evidence="1" type="ORF">MSIMFB_01772</name>
</gene>
<reference evidence="1 2" key="1">
    <citation type="submission" date="2017-10" db="EMBL/GenBank/DDBJ databases">
        <authorList>
            <consortium name="Urmite Genomes"/>
        </authorList>
    </citation>
    <scope>NUCLEOTIDE SEQUENCE [LARGE SCALE GENOMIC DNA]</scope>
    <source>
        <strain evidence="1 2">FB-527</strain>
    </source>
</reference>